<dbReference type="InterPro" id="IPR044553">
    <property type="entry name" value="Bbox1_ANCHR"/>
</dbReference>
<comment type="caution">
    <text evidence="2">The sequence shown here is derived from an EMBL/GenBank/DDBJ whole genome shotgun (WGS) entry which is preliminary data.</text>
</comment>
<feature type="compositionally biased region" description="Basic and acidic residues" evidence="1">
    <location>
        <begin position="54"/>
        <end position="88"/>
    </location>
</feature>
<sequence>MGSDDNDHLDPEEDALLKRFNALRAPTDALATPPTSASFRGLVDDRARRALDENDELERIADGRGADSFDRAKEESREAGRADRELKARISKLRGGDGVGAEGGEPELSDDEVEAYIASLSTSAPPNAREDLPSPPRTHDLRALDREANDALRATSHLTEAPSSGPFDEPSAEDDHPEETAEDIVARALAEASLDGVADPTHTPEEAPPGAEEPSLAFPALPTHHPELQGEDEDTKAMMSRLLGLSGPSNQPGPAKSAGGPGKPPRLPGQGWGLPGYEDARDDDMEAWCCICNKDATLQCLGCDGDLYCGECWRDGHGPGGEQGHRPKKFVWARKRAMGA</sequence>
<feature type="compositionally biased region" description="Basic and acidic residues" evidence="1">
    <location>
        <begin position="128"/>
        <end position="150"/>
    </location>
</feature>
<name>A0A427YG97_9TREE</name>
<dbReference type="SUPFAM" id="SSF57845">
    <property type="entry name" value="B-box zinc-binding domain"/>
    <property type="match status" value="1"/>
</dbReference>
<reference evidence="2 3" key="1">
    <citation type="submission" date="2018-11" db="EMBL/GenBank/DDBJ databases">
        <title>Genome sequence of Saitozyma podzolica DSM 27192.</title>
        <authorList>
            <person name="Aliyu H."/>
            <person name="Gorte O."/>
            <person name="Ochsenreither K."/>
        </authorList>
    </citation>
    <scope>NUCLEOTIDE SEQUENCE [LARGE SCALE GENOMIC DNA]</scope>
    <source>
        <strain evidence="2 3">DSM 27192</strain>
    </source>
</reference>
<feature type="compositionally biased region" description="Acidic residues" evidence="1">
    <location>
        <begin position="170"/>
        <end position="182"/>
    </location>
</feature>
<evidence type="ECO:0000313" key="2">
    <source>
        <dbReference type="EMBL" id="RSH90126.1"/>
    </source>
</evidence>
<dbReference type="EMBL" id="RSCD01000011">
    <property type="protein sequence ID" value="RSH90126.1"/>
    <property type="molecule type" value="Genomic_DNA"/>
</dbReference>
<dbReference type="CDD" id="cd19817">
    <property type="entry name" value="Bbox1_ANCHR-like"/>
    <property type="match status" value="1"/>
</dbReference>
<evidence type="ECO:0000313" key="3">
    <source>
        <dbReference type="Proteomes" id="UP000279259"/>
    </source>
</evidence>
<feature type="compositionally biased region" description="Acidic residues" evidence="1">
    <location>
        <begin position="104"/>
        <end position="114"/>
    </location>
</feature>
<feature type="region of interest" description="Disordered" evidence="1">
    <location>
        <begin position="54"/>
        <end position="278"/>
    </location>
</feature>
<proteinExistence type="predicted"/>
<organism evidence="2 3">
    <name type="scientific">Saitozyma podzolica</name>
    <dbReference type="NCBI Taxonomy" id="1890683"/>
    <lineage>
        <taxon>Eukaryota</taxon>
        <taxon>Fungi</taxon>
        <taxon>Dikarya</taxon>
        <taxon>Basidiomycota</taxon>
        <taxon>Agaricomycotina</taxon>
        <taxon>Tremellomycetes</taxon>
        <taxon>Tremellales</taxon>
        <taxon>Trimorphomycetaceae</taxon>
        <taxon>Saitozyma</taxon>
    </lineage>
</organism>
<dbReference type="AlphaFoldDB" id="A0A427YG97"/>
<protein>
    <recommendedName>
        <fullName evidence="4">Zinc finger FYVE domain-containing protein 19</fullName>
    </recommendedName>
</protein>
<evidence type="ECO:0000256" key="1">
    <source>
        <dbReference type="SAM" id="MobiDB-lite"/>
    </source>
</evidence>
<accession>A0A427YG97</accession>
<evidence type="ECO:0008006" key="4">
    <source>
        <dbReference type="Google" id="ProtNLM"/>
    </source>
</evidence>
<dbReference type="PANTHER" id="PTHR46603">
    <property type="entry name" value="ABSCISSION/NOCUT CHECKPOINT REGULATOR"/>
    <property type="match status" value="1"/>
</dbReference>
<keyword evidence="3" id="KW-1185">Reference proteome</keyword>
<gene>
    <name evidence="2" type="ORF">EHS25_001459</name>
</gene>
<dbReference type="PANTHER" id="PTHR46603:SF1">
    <property type="entry name" value="ABSCISSION_NOCUT CHECKPOINT REGULATOR"/>
    <property type="match status" value="1"/>
</dbReference>
<dbReference type="STRING" id="1890683.A0A427YG97"/>
<dbReference type="Proteomes" id="UP000279259">
    <property type="component" value="Unassembled WGS sequence"/>
</dbReference>
<dbReference type="Pfam" id="PF22586">
    <property type="entry name" value="ANCHR-like_BBOX"/>
    <property type="match status" value="1"/>
</dbReference>
<dbReference type="OrthoDB" id="5407799at2759"/>